<evidence type="ECO:0000256" key="1">
    <source>
        <dbReference type="SAM" id="MobiDB-lite"/>
    </source>
</evidence>
<proteinExistence type="predicted"/>
<comment type="caution">
    <text evidence="2">The sequence shown here is derived from an EMBL/GenBank/DDBJ whole genome shotgun (WGS) entry which is preliminary data.</text>
</comment>
<dbReference type="Proteomes" id="UP001642406">
    <property type="component" value="Unassembled WGS sequence"/>
</dbReference>
<protein>
    <submittedName>
        <fullName evidence="2">Uncharacterized protein</fullName>
    </submittedName>
</protein>
<feature type="region of interest" description="Disordered" evidence="1">
    <location>
        <begin position="1"/>
        <end position="58"/>
    </location>
</feature>
<dbReference type="EMBL" id="CAWUHC010000006">
    <property type="protein sequence ID" value="CAK7211405.1"/>
    <property type="molecule type" value="Genomic_DNA"/>
</dbReference>
<evidence type="ECO:0000313" key="2">
    <source>
        <dbReference type="EMBL" id="CAK7211405.1"/>
    </source>
</evidence>
<evidence type="ECO:0000313" key="3">
    <source>
        <dbReference type="Proteomes" id="UP001642406"/>
    </source>
</evidence>
<accession>A0ABP0AVV4</accession>
<gene>
    <name evidence="2" type="ORF">SBRCBS47491_001115</name>
</gene>
<keyword evidence="3" id="KW-1185">Reference proteome</keyword>
<reference evidence="2 3" key="1">
    <citation type="submission" date="2024-01" db="EMBL/GenBank/DDBJ databases">
        <authorList>
            <person name="Allen C."/>
            <person name="Tagirdzhanova G."/>
        </authorList>
    </citation>
    <scope>NUCLEOTIDE SEQUENCE [LARGE SCALE GENOMIC DNA]</scope>
</reference>
<feature type="compositionally biased region" description="Basic and acidic residues" evidence="1">
    <location>
        <begin position="21"/>
        <end position="40"/>
    </location>
</feature>
<name>A0ABP0AVV4_9PEZI</name>
<sequence>MHTRDTNVDVEQTAYVDDMEPEKLEGMSVPEGHESGKYETPEALMEPTTSEQVQEKHV</sequence>
<organism evidence="2 3">
    <name type="scientific">Sporothrix bragantina</name>
    <dbReference type="NCBI Taxonomy" id="671064"/>
    <lineage>
        <taxon>Eukaryota</taxon>
        <taxon>Fungi</taxon>
        <taxon>Dikarya</taxon>
        <taxon>Ascomycota</taxon>
        <taxon>Pezizomycotina</taxon>
        <taxon>Sordariomycetes</taxon>
        <taxon>Sordariomycetidae</taxon>
        <taxon>Ophiostomatales</taxon>
        <taxon>Ophiostomataceae</taxon>
        <taxon>Sporothrix</taxon>
    </lineage>
</organism>